<dbReference type="PRINTS" id="PR00723">
    <property type="entry name" value="SUBTILISIN"/>
</dbReference>
<dbReference type="InterPro" id="IPR000209">
    <property type="entry name" value="Peptidase_S8/S53_dom"/>
</dbReference>
<evidence type="ECO:0000256" key="6">
    <source>
        <dbReference type="RuleBase" id="RU003355"/>
    </source>
</evidence>
<evidence type="ECO:0000256" key="5">
    <source>
        <dbReference type="PROSITE-ProRule" id="PRU01240"/>
    </source>
</evidence>
<comment type="similarity">
    <text evidence="1 5 6">Belongs to the peptidase S8 family.</text>
</comment>
<evidence type="ECO:0000313" key="9">
    <source>
        <dbReference type="EMBL" id="KPK71361.1"/>
    </source>
</evidence>
<feature type="domain" description="Peptidase S8/S53" evidence="7">
    <location>
        <begin position="124"/>
        <end position="380"/>
    </location>
</feature>
<feature type="active site" description="Charge relay system" evidence="5">
    <location>
        <position position="131"/>
    </location>
</feature>
<feature type="active site" description="Charge relay system" evidence="5">
    <location>
        <position position="166"/>
    </location>
</feature>
<feature type="active site" description="Charge relay system" evidence="5">
    <location>
        <position position="332"/>
    </location>
</feature>
<evidence type="ECO:0000259" key="7">
    <source>
        <dbReference type="Pfam" id="PF00082"/>
    </source>
</evidence>
<reference evidence="9 10" key="1">
    <citation type="journal article" date="2015" name="Microbiome">
        <title>Genomic resolution of linkages in carbon, nitrogen, and sulfur cycling among widespread estuary sediment bacteria.</title>
        <authorList>
            <person name="Baker B.J."/>
            <person name="Lazar C.S."/>
            <person name="Teske A.P."/>
            <person name="Dick G.J."/>
        </authorList>
    </citation>
    <scope>NUCLEOTIDE SEQUENCE [LARGE SCALE GENOMIC DNA]</scope>
    <source>
        <strain evidence="9">SM23_40</strain>
    </source>
</reference>
<dbReference type="InterPro" id="IPR050131">
    <property type="entry name" value="Peptidase_S8_subtilisin-like"/>
</dbReference>
<keyword evidence="3 5" id="KW-0378">Hydrolase</keyword>
<dbReference type="Pfam" id="PF00082">
    <property type="entry name" value="Peptidase_S8"/>
    <property type="match status" value="1"/>
</dbReference>
<evidence type="ECO:0000313" key="10">
    <source>
        <dbReference type="Proteomes" id="UP000051717"/>
    </source>
</evidence>
<dbReference type="PROSITE" id="PS51892">
    <property type="entry name" value="SUBTILASE"/>
    <property type="match status" value="1"/>
</dbReference>
<name>A0A0S8GFI8_UNCT6</name>
<keyword evidence="2 5" id="KW-0645">Protease</keyword>
<sequence length="388" mass="41823">MVGGTDALWEEFFAAGAAYVPGEMLVKFNEHMEDDAIKALMNQVGSIILDDSPWVDFLVISVPEDMTVLEAADWFGARSEVIYAEPNYIGHVFFTPNDQYYWQQWGPGCIGAEQAWNHEQGNHSVTVAVLDTGVDLDHPDLDFNVDTSIDYDFVNGDDQANDDFGHGTHCIGIVAAEIDNSIGVAGLQQVRIMAVKVANVLGMATAGWIAKGINYATANGADVISMSLGMTSNSSAIRDACLGAWNGGVLVVAAAGNSNTSTRTYPAAYSTVIGVAALETCTQRAGYSNYGWENVELAAPGSNVYSTMPTYPWFTLWLLGYSRNYDSMSGTSMACPHVAAVGAAYFCYMPTMTNVAVRTHMRANADDLGAPGPDEYYGYGRVDMWPTD</sequence>
<dbReference type="Pfam" id="PF22148">
    <property type="entry name" value="Fervidolysin_NPro-like"/>
    <property type="match status" value="1"/>
</dbReference>
<dbReference type="GO" id="GO:0006508">
    <property type="term" value="P:proteolysis"/>
    <property type="evidence" value="ECO:0007669"/>
    <property type="project" value="UniProtKB-KW"/>
</dbReference>
<organism evidence="9 10">
    <name type="scientific">candidate division TA06 bacterium SM23_40</name>
    <dbReference type="NCBI Taxonomy" id="1703774"/>
    <lineage>
        <taxon>Bacteria</taxon>
        <taxon>Bacteria division TA06</taxon>
    </lineage>
</organism>
<keyword evidence="4 5" id="KW-0720">Serine protease</keyword>
<dbReference type="PROSITE" id="PS00136">
    <property type="entry name" value="SUBTILASE_ASP"/>
    <property type="match status" value="1"/>
</dbReference>
<evidence type="ECO:0000256" key="2">
    <source>
        <dbReference type="ARBA" id="ARBA00022670"/>
    </source>
</evidence>
<dbReference type="EMBL" id="LJUI01000004">
    <property type="protein sequence ID" value="KPK71361.1"/>
    <property type="molecule type" value="Genomic_DNA"/>
</dbReference>
<proteinExistence type="inferred from homology"/>
<dbReference type="Gene3D" id="3.40.50.200">
    <property type="entry name" value="Peptidase S8/S53 domain"/>
    <property type="match status" value="1"/>
</dbReference>
<dbReference type="InterPro" id="IPR054399">
    <property type="entry name" value="Fervidolysin-like_N_prodom"/>
</dbReference>
<comment type="caution">
    <text evidence="9">The sequence shown here is derived from an EMBL/GenBank/DDBJ whole genome shotgun (WGS) entry which is preliminary data.</text>
</comment>
<evidence type="ECO:0000256" key="4">
    <source>
        <dbReference type="ARBA" id="ARBA00022825"/>
    </source>
</evidence>
<dbReference type="InterPro" id="IPR036852">
    <property type="entry name" value="Peptidase_S8/S53_dom_sf"/>
</dbReference>
<dbReference type="PANTHER" id="PTHR43806">
    <property type="entry name" value="PEPTIDASE S8"/>
    <property type="match status" value="1"/>
</dbReference>
<evidence type="ECO:0000256" key="3">
    <source>
        <dbReference type="ARBA" id="ARBA00022801"/>
    </source>
</evidence>
<protein>
    <submittedName>
        <fullName evidence="9">Uncharacterized protein</fullName>
    </submittedName>
</protein>
<evidence type="ECO:0000259" key="8">
    <source>
        <dbReference type="Pfam" id="PF22148"/>
    </source>
</evidence>
<feature type="domain" description="Fervidolysin-like N-terminal prodomain" evidence="8">
    <location>
        <begin position="15"/>
        <end position="87"/>
    </location>
</feature>
<dbReference type="GO" id="GO:0004252">
    <property type="term" value="F:serine-type endopeptidase activity"/>
    <property type="evidence" value="ECO:0007669"/>
    <property type="project" value="UniProtKB-UniRule"/>
</dbReference>
<dbReference type="PANTHER" id="PTHR43806:SF11">
    <property type="entry name" value="CEREVISIN-RELATED"/>
    <property type="match status" value="1"/>
</dbReference>
<dbReference type="AlphaFoldDB" id="A0A0S8GFI8"/>
<dbReference type="InterPro" id="IPR015500">
    <property type="entry name" value="Peptidase_S8_subtilisin-rel"/>
</dbReference>
<evidence type="ECO:0000256" key="1">
    <source>
        <dbReference type="ARBA" id="ARBA00011073"/>
    </source>
</evidence>
<dbReference type="PATRIC" id="fig|1703774.3.peg.2122"/>
<dbReference type="SUPFAM" id="SSF52743">
    <property type="entry name" value="Subtilisin-like"/>
    <property type="match status" value="1"/>
</dbReference>
<dbReference type="Proteomes" id="UP000051717">
    <property type="component" value="Unassembled WGS sequence"/>
</dbReference>
<dbReference type="PROSITE" id="PS00138">
    <property type="entry name" value="SUBTILASE_SER"/>
    <property type="match status" value="1"/>
</dbReference>
<dbReference type="InterPro" id="IPR023827">
    <property type="entry name" value="Peptidase_S8_Asp-AS"/>
</dbReference>
<dbReference type="InterPro" id="IPR023828">
    <property type="entry name" value="Peptidase_S8_Ser-AS"/>
</dbReference>
<accession>A0A0S8GFI8</accession>
<gene>
    <name evidence="9" type="ORF">AMJ82_00870</name>
</gene>